<dbReference type="PANTHER" id="PTHR33710:SF62">
    <property type="entry name" value="DUF4283 DOMAIN PROTEIN"/>
    <property type="match status" value="1"/>
</dbReference>
<organism evidence="1 2">
    <name type="scientific">Gossypium australe</name>
    <dbReference type="NCBI Taxonomy" id="47621"/>
    <lineage>
        <taxon>Eukaryota</taxon>
        <taxon>Viridiplantae</taxon>
        <taxon>Streptophyta</taxon>
        <taxon>Embryophyta</taxon>
        <taxon>Tracheophyta</taxon>
        <taxon>Spermatophyta</taxon>
        <taxon>Magnoliopsida</taxon>
        <taxon>eudicotyledons</taxon>
        <taxon>Gunneridae</taxon>
        <taxon>Pentapetalae</taxon>
        <taxon>rosids</taxon>
        <taxon>malvids</taxon>
        <taxon>Malvales</taxon>
        <taxon>Malvaceae</taxon>
        <taxon>Malvoideae</taxon>
        <taxon>Gossypium</taxon>
    </lineage>
</organism>
<proteinExistence type="predicted"/>
<dbReference type="Gene3D" id="3.60.10.10">
    <property type="entry name" value="Endonuclease/exonuclease/phosphatase"/>
    <property type="match status" value="1"/>
</dbReference>
<dbReference type="Proteomes" id="UP000325315">
    <property type="component" value="Unassembled WGS sequence"/>
</dbReference>
<accession>A0A5B6VUG8</accession>
<dbReference type="PANTHER" id="PTHR33710">
    <property type="entry name" value="BNAC02G09200D PROTEIN"/>
    <property type="match status" value="1"/>
</dbReference>
<comment type="caution">
    <text evidence="1">The sequence shown here is derived from an EMBL/GenBank/DDBJ whole genome shotgun (WGS) entry which is preliminary data.</text>
</comment>
<dbReference type="OrthoDB" id="1935929at2759"/>
<dbReference type="EMBL" id="SMMG02000005">
    <property type="protein sequence ID" value="KAA3472860.1"/>
    <property type="molecule type" value="Genomic_DNA"/>
</dbReference>
<dbReference type="GO" id="GO:0003964">
    <property type="term" value="F:RNA-directed DNA polymerase activity"/>
    <property type="evidence" value="ECO:0007669"/>
    <property type="project" value="UniProtKB-KW"/>
</dbReference>
<reference evidence="2" key="1">
    <citation type="journal article" date="2019" name="Plant Biotechnol. J.">
        <title>Genome sequencing of the Australian wild diploid species Gossypium australe highlights disease resistance and delayed gland morphogenesis.</title>
        <authorList>
            <person name="Cai Y."/>
            <person name="Cai X."/>
            <person name="Wang Q."/>
            <person name="Wang P."/>
            <person name="Zhang Y."/>
            <person name="Cai C."/>
            <person name="Xu Y."/>
            <person name="Wang K."/>
            <person name="Zhou Z."/>
            <person name="Wang C."/>
            <person name="Geng S."/>
            <person name="Li B."/>
            <person name="Dong Q."/>
            <person name="Hou Y."/>
            <person name="Wang H."/>
            <person name="Ai P."/>
            <person name="Liu Z."/>
            <person name="Yi F."/>
            <person name="Sun M."/>
            <person name="An G."/>
            <person name="Cheng J."/>
            <person name="Zhang Y."/>
            <person name="Shi Q."/>
            <person name="Xie Y."/>
            <person name="Shi X."/>
            <person name="Chang Y."/>
            <person name="Huang F."/>
            <person name="Chen Y."/>
            <person name="Hong S."/>
            <person name="Mi L."/>
            <person name="Sun Q."/>
            <person name="Zhang L."/>
            <person name="Zhou B."/>
            <person name="Peng R."/>
            <person name="Zhang X."/>
            <person name="Liu F."/>
        </authorList>
    </citation>
    <scope>NUCLEOTIDE SEQUENCE [LARGE SCALE GENOMIC DNA]</scope>
    <source>
        <strain evidence="2">cv. PA1801</strain>
    </source>
</reference>
<dbReference type="SUPFAM" id="SSF56219">
    <property type="entry name" value="DNase I-like"/>
    <property type="match status" value="1"/>
</dbReference>
<protein>
    <submittedName>
        <fullName evidence="1">Reverse transcriptase</fullName>
    </submittedName>
</protein>
<evidence type="ECO:0000313" key="2">
    <source>
        <dbReference type="Proteomes" id="UP000325315"/>
    </source>
</evidence>
<gene>
    <name evidence="1" type="ORF">EPI10_023285</name>
</gene>
<evidence type="ECO:0000313" key="1">
    <source>
        <dbReference type="EMBL" id="KAA3472860.1"/>
    </source>
</evidence>
<keyword evidence="1" id="KW-0548">Nucleotidyltransferase</keyword>
<keyword evidence="1" id="KW-0695">RNA-directed DNA polymerase</keyword>
<dbReference type="InterPro" id="IPR036691">
    <property type="entry name" value="Endo/exonu/phosph_ase_sf"/>
</dbReference>
<sequence>MFIFQQCSSTLEEIIHRSKSFIDWIKDAATNKDRLRATLVVRIKWCPPNSGWVKINTDGASNNDGNRSATAGVIRDSHGNWVAGSNQNKLKKVEKKLSDPLRIPLIKAPFWIQIHDIPTGFYSENLAIQLGNFLGEFMEYDGSSLGKENRNYMRIRVKIDVRRLLKRRKQILCYGRLSYMMLGMEVTEMDWDLSLRAQSRRAVPPSSVWLREEEIGQTRGNTEEKTIVETDARVGNSQMEKYGELIDPILGFNFEGMKAWEKQLEVNQRIDHSIVDMEQDKEEGFLIGEEGKKRTRGEMNSLIGEGGEKASVGRKFVEAEWKEFDIGAGTLMELKLIRRVLGEGCAWHGNRGFLWFVCGDFNEIMYGFEKKGGIPRDERRMEVFREVLADCGLMDVGFSAKWFTWERGNLPENNIRERLDRGVANKDWQNMFPDGSIQHLTHSIFDHCPLLVKTKREECGDKTSSFKFEAWWLLEETFDSEVRNIWESSSGNLLAKLNKLQFGLRSWASKIQRDRKRRKTFLNNRLSEILAEDRDEQNMAELIDTKVQLNLEIDKDERYWEQRARINWLKYGDKNTAFFHSQASSRRRKNMIQKMQSDNKQMAENIQDIENIAIAYFQNLFRTEERECCNYLWSGIKRCITEEDNQILMAPYTKKEIREATFGMGPTKAPGEDGFPAIF</sequence>
<keyword evidence="2" id="KW-1185">Reference proteome</keyword>
<name>A0A5B6VUG8_9ROSI</name>
<keyword evidence="1" id="KW-0808">Transferase</keyword>
<dbReference type="AlphaFoldDB" id="A0A5B6VUG8"/>